<keyword evidence="2" id="KW-1185">Reference proteome</keyword>
<evidence type="ECO:0000313" key="1">
    <source>
        <dbReference type="EMBL" id="VDM79346.1"/>
    </source>
</evidence>
<accession>A0A3P7J7T9</accession>
<dbReference type="OrthoDB" id="40579at2759"/>
<dbReference type="EMBL" id="UYYB01104805">
    <property type="protein sequence ID" value="VDM79346.1"/>
    <property type="molecule type" value="Genomic_DNA"/>
</dbReference>
<name>A0A3P7J7T9_STRVU</name>
<dbReference type="Proteomes" id="UP000270094">
    <property type="component" value="Unassembled WGS sequence"/>
</dbReference>
<sequence length="41" mass="4666">MKCVMVPDAKFRKEALSVGVTQVLHSLEDFRPEDFGLPPYD</sequence>
<evidence type="ECO:0000313" key="2">
    <source>
        <dbReference type="Proteomes" id="UP000270094"/>
    </source>
</evidence>
<reference evidence="1 2" key="1">
    <citation type="submission" date="2018-11" db="EMBL/GenBank/DDBJ databases">
        <authorList>
            <consortium name="Pathogen Informatics"/>
        </authorList>
    </citation>
    <scope>NUCLEOTIDE SEQUENCE [LARGE SCALE GENOMIC DNA]</scope>
</reference>
<organism evidence="1 2">
    <name type="scientific">Strongylus vulgaris</name>
    <name type="common">Blood worm</name>
    <dbReference type="NCBI Taxonomy" id="40348"/>
    <lineage>
        <taxon>Eukaryota</taxon>
        <taxon>Metazoa</taxon>
        <taxon>Ecdysozoa</taxon>
        <taxon>Nematoda</taxon>
        <taxon>Chromadorea</taxon>
        <taxon>Rhabditida</taxon>
        <taxon>Rhabditina</taxon>
        <taxon>Rhabditomorpha</taxon>
        <taxon>Strongyloidea</taxon>
        <taxon>Strongylidae</taxon>
        <taxon>Strongylus</taxon>
    </lineage>
</organism>
<dbReference type="AlphaFoldDB" id="A0A3P7J7T9"/>
<gene>
    <name evidence="1" type="ORF">SVUK_LOCUS14344</name>
</gene>
<proteinExistence type="predicted"/>
<protein>
    <submittedName>
        <fullName evidence="1">Uncharacterized protein</fullName>
    </submittedName>
</protein>